<accession>A0ABQ1CBT5</accession>
<proteinExistence type="predicted"/>
<name>A0ABQ1CBT5_9MYCO</name>
<comment type="caution">
    <text evidence="1">The sequence shown here is derived from an EMBL/GenBank/DDBJ whole genome shotgun (WGS) entry which is preliminary data.</text>
</comment>
<sequence>MGGALMITLIWICAALVVVVCPAAVVVAELPDVELWPAGVVVVCPLVVV</sequence>
<dbReference type="EMBL" id="BLKX01000001">
    <property type="protein sequence ID" value="GFG81672.1"/>
    <property type="molecule type" value="Genomic_DNA"/>
</dbReference>
<evidence type="ECO:0000313" key="2">
    <source>
        <dbReference type="Proteomes" id="UP000465240"/>
    </source>
</evidence>
<dbReference type="Proteomes" id="UP000465240">
    <property type="component" value="Unassembled WGS sequence"/>
</dbReference>
<protein>
    <submittedName>
        <fullName evidence="1">Uncharacterized protein</fullName>
    </submittedName>
</protein>
<evidence type="ECO:0000313" key="1">
    <source>
        <dbReference type="EMBL" id="GFG81672.1"/>
    </source>
</evidence>
<keyword evidence="2" id="KW-1185">Reference proteome</keyword>
<reference evidence="1 2" key="1">
    <citation type="journal article" date="2019" name="Emerg. Microbes Infect.">
        <title>Comprehensive subspecies identification of 175 nontuberculous mycobacteria species based on 7547 genomic profiles.</title>
        <authorList>
            <person name="Matsumoto Y."/>
            <person name="Kinjo T."/>
            <person name="Motooka D."/>
            <person name="Nabeya D."/>
            <person name="Jung N."/>
            <person name="Uechi K."/>
            <person name="Horii T."/>
            <person name="Iida T."/>
            <person name="Fujita J."/>
            <person name="Nakamura S."/>
        </authorList>
    </citation>
    <scope>NUCLEOTIDE SEQUENCE [LARGE SCALE GENOMIC DNA]</scope>
    <source>
        <strain evidence="1 2">JCM 18565</strain>
    </source>
</reference>
<organism evidence="1 2">
    <name type="scientific">Mycobacterium paragordonae</name>
    <dbReference type="NCBI Taxonomy" id="1389713"/>
    <lineage>
        <taxon>Bacteria</taxon>
        <taxon>Bacillati</taxon>
        <taxon>Actinomycetota</taxon>
        <taxon>Actinomycetes</taxon>
        <taxon>Mycobacteriales</taxon>
        <taxon>Mycobacteriaceae</taxon>
        <taxon>Mycobacterium</taxon>
    </lineage>
</organism>
<gene>
    <name evidence="1" type="ORF">MPRG_49480</name>
</gene>